<evidence type="ECO:0000313" key="2">
    <source>
        <dbReference type="WBParaSite" id="ACAC_0000590301-mRNA-1"/>
    </source>
</evidence>
<name>A0A0K0D758_ANGCA</name>
<proteinExistence type="predicted"/>
<reference evidence="1" key="1">
    <citation type="submission" date="2012-09" db="EMBL/GenBank/DDBJ databases">
        <authorList>
            <person name="Martin A.A."/>
        </authorList>
    </citation>
    <scope>NUCLEOTIDE SEQUENCE</scope>
</reference>
<reference evidence="2" key="2">
    <citation type="submission" date="2017-02" db="UniProtKB">
        <authorList>
            <consortium name="WormBaseParasite"/>
        </authorList>
    </citation>
    <scope>IDENTIFICATION</scope>
</reference>
<evidence type="ECO:0000313" key="1">
    <source>
        <dbReference type="Proteomes" id="UP000035642"/>
    </source>
</evidence>
<accession>A0A0K0D758</accession>
<dbReference type="WBParaSite" id="ACAC_0000590301-mRNA-1">
    <property type="protein sequence ID" value="ACAC_0000590301-mRNA-1"/>
    <property type="gene ID" value="ACAC_0000590301"/>
</dbReference>
<keyword evidence="1" id="KW-1185">Reference proteome</keyword>
<dbReference type="AlphaFoldDB" id="A0A0K0D758"/>
<sequence length="68" mass="8092">MSRDSLEQLTTQIVVHKQETMTMIKPKDSYMDLEKFYSEDRTFLKVIISTARLEQEERLKNIKLQLTA</sequence>
<organism evidence="1 2">
    <name type="scientific">Angiostrongylus cantonensis</name>
    <name type="common">Rat lungworm</name>
    <dbReference type="NCBI Taxonomy" id="6313"/>
    <lineage>
        <taxon>Eukaryota</taxon>
        <taxon>Metazoa</taxon>
        <taxon>Ecdysozoa</taxon>
        <taxon>Nematoda</taxon>
        <taxon>Chromadorea</taxon>
        <taxon>Rhabditida</taxon>
        <taxon>Rhabditina</taxon>
        <taxon>Rhabditomorpha</taxon>
        <taxon>Strongyloidea</taxon>
        <taxon>Metastrongylidae</taxon>
        <taxon>Angiostrongylus</taxon>
    </lineage>
</organism>
<protein>
    <submittedName>
        <fullName evidence="2">Transcriptional regulator</fullName>
    </submittedName>
</protein>
<dbReference type="Proteomes" id="UP000035642">
    <property type="component" value="Unassembled WGS sequence"/>
</dbReference>